<evidence type="ECO:0000313" key="2">
    <source>
        <dbReference type="EMBL" id="EOB08042.1"/>
    </source>
</evidence>
<reference evidence="3" key="1">
    <citation type="journal article" date="2013" name="Nat. Genet.">
        <title>The duck genome and transcriptome provide insight into an avian influenza virus reservoir species.</title>
        <authorList>
            <person name="Huang Y."/>
            <person name="Li Y."/>
            <person name="Burt D.W."/>
            <person name="Chen H."/>
            <person name="Zhang Y."/>
            <person name="Qian W."/>
            <person name="Kim H."/>
            <person name="Gan S."/>
            <person name="Zhao Y."/>
            <person name="Li J."/>
            <person name="Yi K."/>
            <person name="Feng H."/>
            <person name="Zhu P."/>
            <person name="Li B."/>
            <person name="Liu Q."/>
            <person name="Fairley S."/>
            <person name="Magor K.E."/>
            <person name="Du Z."/>
            <person name="Hu X."/>
            <person name="Goodman L."/>
            <person name="Tafer H."/>
            <person name="Vignal A."/>
            <person name="Lee T."/>
            <person name="Kim K.W."/>
            <person name="Sheng Z."/>
            <person name="An Y."/>
            <person name="Searle S."/>
            <person name="Herrero J."/>
            <person name="Groenen M.A."/>
            <person name="Crooijmans R.P."/>
            <person name="Faraut T."/>
            <person name="Cai Q."/>
            <person name="Webster R.G."/>
            <person name="Aldridge J.R."/>
            <person name="Warren W.C."/>
            <person name="Bartschat S."/>
            <person name="Kehr S."/>
            <person name="Marz M."/>
            <person name="Stadler P.F."/>
            <person name="Smith J."/>
            <person name="Kraus R.H."/>
            <person name="Zhao Y."/>
            <person name="Ren L."/>
            <person name="Fei J."/>
            <person name="Morisson M."/>
            <person name="Kaiser P."/>
            <person name="Griffin D.K."/>
            <person name="Rao M."/>
            <person name="Pitel F."/>
            <person name="Wang J."/>
            <person name="Li N."/>
        </authorList>
    </citation>
    <scope>NUCLEOTIDE SEQUENCE [LARGE SCALE GENOMIC DNA]</scope>
</reference>
<evidence type="ECO:0000313" key="3">
    <source>
        <dbReference type="Proteomes" id="UP000296049"/>
    </source>
</evidence>
<feature type="region of interest" description="Disordered" evidence="1">
    <location>
        <begin position="223"/>
        <end position="264"/>
    </location>
</feature>
<dbReference type="Proteomes" id="UP000296049">
    <property type="component" value="Unassembled WGS sequence"/>
</dbReference>
<protein>
    <submittedName>
        <fullName evidence="2">Uncharacterized protein</fullName>
    </submittedName>
</protein>
<proteinExistence type="predicted"/>
<evidence type="ECO:0000256" key="1">
    <source>
        <dbReference type="SAM" id="MobiDB-lite"/>
    </source>
</evidence>
<sequence>MAREFDFVNRRGGQSCKDWEWVSASEWKIVRGERCQGGEGAGKGLVVFASCRSAGGCSRWGGDLWIQHLVSKITLAVALGRRMSDADEGSSTRGCERVRGVVTEGKCSLKAPAQTRCQASFSAGFGIAPHTKPKNQAWSGLQINWALLPATSGSVHSDHLMVPSEGRFQNNCLRAKPPVAPMATSDASSRLTFQSRPKLNPKLNPELPLQPFSCVQTRALLSRSGPPALAEQPGSQLDYKSHTDPQRSGSRAAASRGPSPSGATLLPAARKVQACLQGTARWLGAPGVAGQHPITSPPMSSGVRRLPLAPGSCLWPGGVGVRSEPAPGSALVSYQRVWKSWRYNVGGRMPSPSSRSGVSLQAVMSPPAMAGGGRLLSEAEAEPLGAAFVLLKRFHAARGRRPLVLLLHTTASRGFERFASHVMGSVKLESGYDAEATQLQVPRDAALVADGPLAADRLPLSGKTQL</sequence>
<feature type="compositionally biased region" description="Low complexity" evidence="1">
    <location>
        <begin position="247"/>
        <end position="263"/>
    </location>
</feature>
<dbReference type="AlphaFoldDB" id="R0KDG9"/>
<dbReference type="EMBL" id="KB742479">
    <property type="protein sequence ID" value="EOB08042.1"/>
    <property type="molecule type" value="Genomic_DNA"/>
</dbReference>
<organism evidence="2 3">
    <name type="scientific">Anas platyrhynchos</name>
    <name type="common">Mallard</name>
    <name type="synonym">Anas boschas</name>
    <dbReference type="NCBI Taxonomy" id="8839"/>
    <lineage>
        <taxon>Eukaryota</taxon>
        <taxon>Metazoa</taxon>
        <taxon>Chordata</taxon>
        <taxon>Craniata</taxon>
        <taxon>Vertebrata</taxon>
        <taxon>Euteleostomi</taxon>
        <taxon>Archelosauria</taxon>
        <taxon>Archosauria</taxon>
        <taxon>Dinosauria</taxon>
        <taxon>Saurischia</taxon>
        <taxon>Theropoda</taxon>
        <taxon>Coelurosauria</taxon>
        <taxon>Aves</taxon>
        <taxon>Neognathae</taxon>
        <taxon>Galloanserae</taxon>
        <taxon>Anseriformes</taxon>
        <taxon>Anatidae</taxon>
        <taxon>Anatinae</taxon>
        <taxon>Anas</taxon>
    </lineage>
</organism>
<name>R0KDG9_ANAPL</name>
<accession>R0KDG9</accession>
<keyword evidence="3" id="KW-1185">Reference proteome</keyword>
<gene>
    <name evidence="2" type="ORF">Anapl_00258</name>
</gene>